<evidence type="ECO:0000259" key="2">
    <source>
        <dbReference type="Pfam" id="PF13002"/>
    </source>
</evidence>
<dbReference type="InterPro" id="IPR014752">
    <property type="entry name" value="Arrestin-like_C"/>
</dbReference>
<dbReference type="InterPro" id="IPR024391">
    <property type="entry name" value="LDB19_N"/>
</dbReference>
<dbReference type="SUPFAM" id="SSF81296">
    <property type="entry name" value="E set domains"/>
    <property type="match status" value="1"/>
</dbReference>
<dbReference type="STRING" id="1325734.A0A428PMK5"/>
<name>A0A428PMK5_9HYPO</name>
<feature type="region of interest" description="Disordered" evidence="1">
    <location>
        <begin position="234"/>
        <end position="254"/>
    </location>
</feature>
<evidence type="ECO:0000256" key="1">
    <source>
        <dbReference type="SAM" id="MobiDB-lite"/>
    </source>
</evidence>
<dbReference type="OrthoDB" id="5023045at2759"/>
<evidence type="ECO:0000313" key="4">
    <source>
        <dbReference type="Proteomes" id="UP000288168"/>
    </source>
</evidence>
<keyword evidence="4" id="KW-1185">Reference proteome</keyword>
<dbReference type="Gene3D" id="2.60.40.640">
    <property type="match status" value="1"/>
</dbReference>
<sequence length="370" mass="41445">MSPWSPRRLLSPRQPNQTPSRRTNLKIELETPTAILHGYYNSSSDGYISGRLLFNAEEAIQVESLDVTLQLHVLYKRPRKKNCPSCAQDLIPITQWSAISTLTPLPQGQHDFDMSFIIPRHLPISMDTPLVTVEYEVYAKALCTGREPIISKKTFKVERILEAESNKQLHTYNFNSTDITTTLCLNSIVRPAGTNSVSLRIDNITSGLAVGLEVWKLQKVTWKLEESVTVTIPNCPRHPTAPTTSQSSQQSETRVIGKKSLRHGWEEHTNESQPHITFSFDYNPNRVGSDTVHACDESADPEVTHALLVELHLEKHFVLPESPWMTSPPRAETTLRMTRPVVLTDLVEPSVPPAYGGSSDGPPEYADVGY</sequence>
<dbReference type="InterPro" id="IPR014756">
    <property type="entry name" value="Ig_E-set"/>
</dbReference>
<dbReference type="EMBL" id="NKCI01000113">
    <property type="protein sequence ID" value="RSL54235.1"/>
    <property type="molecule type" value="Genomic_DNA"/>
</dbReference>
<dbReference type="Pfam" id="PF13002">
    <property type="entry name" value="LDB19"/>
    <property type="match status" value="1"/>
</dbReference>
<proteinExistence type="predicted"/>
<evidence type="ECO:0000313" key="3">
    <source>
        <dbReference type="EMBL" id="RSL54235.1"/>
    </source>
</evidence>
<feature type="compositionally biased region" description="Polar residues" evidence="1">
    <location>
        <begin position="13"/>
        <end position="22"/>
    </location>
</feature>
<reference evidence="3 4" key="1">
    <citation type="submission" date="2017-06" db="EMBL/GenBank/DDBJ databases">
        <title>Comparative genomic analysis of Ambrosia Fusariam Clade fungi.</title>
        <authorList>
            <person name="Stajich J.E."/>
            <person name="Carrillo J."/>
            <person name="Kijimoto T."/>
            <person name="Eskalen A."/>
            <person name="O'Donnell K."/>
            <person name="Kasson M."/>
        </authorList>
    </citation>
    <scope>NUCLEOTIDE SEQUENCE [LARGE SCALE GENOMIC DNA]</scope>
    <source>
        <strain evidence="3 4">NRRL62584</strain>
    </source>
</reference>
<accession>A0A428PMK5</accession>
<gene>
    <name evidence="3" type="ORF">CEP54_009990</name>
</gene>
<organism evidence="3 4">
    <name type="scientific">Fusarium duplospermum</name>
    <dbReference type="NCBI Taxonomy" id="1325734"/>
    <lineage>
        <taxon>Eukaryota</taxon>
        <taxon>Fungi</taxon>
        <taxon>Dikarya</taxon>
        <taxon>Ascomycota</taxon>
        <taxon>Pezizomycotina</taxon>
        <taxon>Sordariomycetes</taxon>
        <taxon>Hypocreomycetidae</taxon>
        <taxon>Hypocreales</taxon>
        <taxon>Nectriaceae</taxon>
        <taxon>Fusarium</taxon>
        <taxon>Fusarium solani species complex</taxon>
    </lineage>
</organism>
<dbReference type="Proteomes" id="UP000288168">
    <property type="component" value="Unassembled WGS sequence"/>
</dbReference>
<protein>
    <recommendedName>
        <fullName evidence="2">LDB19 N-terminal domain-containing protein</fullName>
    </recommendedName>
</protein>
<comment type="caution">
    <text evidence="3">The sequence shown here is derived from an EMBL/GenBank/DDBJ whole genome shotgun (WGS) entry which is preliminary data.</text>
</comment>
<feature type="domain" description="LDB19 N-terminal" evidence="2">
    <location>
        <begin position="69"/>
        <end position="238"/>
    </location>
</feature>
<dbReference type="AlphaFoldDB" id="A0A428PMK5"/>
<feature type="region of interest" description="Disordered" evidence="1">
    <location>
        <begin position="1"/>
        <end position="22"/>
    </location>
</feature>
<feature type="region of interest" description="Disordered" evidence="1">
    <location>
        <begin position="350"/>
        <end position="370"/>
    </location>
</feature>